<protein>
    <submittedName>
        <fullName evidence="3">Cupin domain protein</fullName>
    </submittedName>
</protein>
<dbReference type="InterPro" id="IPR051610">
    <property type="entry name" value="GPI/OXD"/>
</dbReference>
<evidence type="ECO:0000259" key="2">
    <source>
        <dbReference type="Pfam" id="PF07883"/>
    </source>
</evidence>
<dbReference type="GO" id="GO:0046872">
    <property type="term" value="F:metal ion binding"/>
    <property type="evidence" value="ECO:0007669"/>
    <property type="project" value="UniProtKB-KW"/>
</dbReference>
<dbReference type="PANTHER" id="PTHR35848">
    <property type="entry name" value="OXALATE-BINDING PROTEIN"/>
    <property type="match status" value="1"/>
</dbReference>
<dbReference type="RefSeq" id="WP_037023233.1">
    <property type="nucleotide sequence ID" value="NZ_CCSF01000001.1"/>
</dbReference>
<evidence type="ECO:0000313" key="3">
    <source>
        <dbReference type="EMBL" id="CDZ94102.1"/>
    </source>
</evidence>
<dbReference type="Proteomes" id="UP000053902">
    <property type="component" value="Unassembled WGS sequence"/>
</dbReference>
<organism evidence="3 4">
    <name type="scientific">Pseudomonas saudiphocaensis</name>
    <dbReference type="NCBI Taxonomy" id="1499686"/>
    <lineage>
        <taxon>Bacteria</taxon>
        <taxon>Pseudomonadati</taxon>
        <taxon>Pseudomonadota</taxon>
        <taxon>Gammaproteobacteria</taxon>
        <taxon>Pseudomonadales</taxon>
        <taxon>Pseudomonadaceae</taxon>
        <taxon>Pseudomonas</taxon>
    </lineage>
</organism>
<dbReference type="InterPro" id="IPR013096">
    <property type="entry name" value="Cupin_2"/>
</dbReference>
<dbReference type="eggNOG" id="COG0662">
    <property type="taxonomic scope" value="Bacteria"/>
</dbReference>
<dbReference type="AlphaFoldDB" id="A0A078LUW9"/>
<dbReference type="PANTHER" id="PTHR35848:SF6">
    <property type="entry name" value="CUPIN TYPE-2 DOMAIN-CONTAINING PROTEIN"/>
    <property type="match status" value="1"/>
</dbReference>
<dbReference type="Pfam" id="PF07883">
    <property type="entry name" value="Cupin_2"/>
    <property type="match status" value="1"/>
</dbReference>
<dbReference type="OrthoDB" id="9804028at2"/>
<dbReference type="HOGENOM" id="CLU_118568_0_0_6"/>
<dbReference type="CDD" id="cd06985">
    <property type="entry name" value="cupin_BF4112"/>
    <property type="match status" value="1"/>
</dbReference>
<proteinExistence type="predicted"/>
<evidence type="ECO:0000256" key="1">
    <source>
        <dbReference type="ARBA" id="ARBA00022723"/>
    </source>
</evidence>
<dbReference type="STRING" id="1499686.BN1079_01413"/>
<dbReference type="InterPro" id="IPR014710">
    <property type="entry name" value="RmlC-like_jellyroll"/>
</dbReference>
<dbReference type="EMBL" id="CCSF01000001">
    <property type="protein sequence ID" value="CDZ94102.1"/>
    <property type="molecule type" value="Genomic_DNA"/>
</dbReference>
<gene>
    <name evidence="3" type="ORF">BN1079_01413</name>
</gene>
<sequence length="144" mass="15964">MKSQQNMSCIQVGEPQQWMDYLFAHPLLPRPAKGKHFLKEELGLSGMEISINSLPAGVAMPFTHTHKLNEEVYFFLSGEGEFSVDDHIVPVGPGSVVRVAPEGRRCWRNSGEQPLNYLVIQARNGSMTESTTEDGLPAPGTPWK</sequence>
<dbReference type="InterPro" id="IPR011051">
    <property type="entry name" value="RmlC_Cupin_sf"/>
</dbReference>
<keyword evidence="4" id="KW-1185">Reference proteome</keyword>
<reference evidence="3 4" key="1">
    <citation type="submission" date="2014-07" db="EMBL/GenBank/DDBJ databases">
        <authorList>
            <person name="Urmite Genomes Urmite Genomes"/>
        </authorList>
    </citation>
    <scope>NUCLEOTIDE SEQUENCE [LARGE SCALE GENOMIC DNA]</scope>
    <source>
        <strain evidence="3 4">20_BN</strain>
    </source>
</reference>
<dbReference type="SUPFAM" id="SSF51182">
    <property type="entry name" value="RmlC-like cupins"/>
    <property type="match status" value="1"/>
</dbReference>
<feature type="domain" description="Cupin type-2" evidence="2">
    <location>
        <begin position="56"/>
        <end position="120"/>
    </location>
</feature>
<accession>A0A078LUW9</accession>
<dbReference type="Gene3D" id="2.60.120.10">
    <property type="entry name" value="Jelly Rolls"/>
    <property type="match status" value="1"/>
</dbReference>
<keyword evidence="1" id="KW-0479">Metal-binding</keyword>
<evidence type="ECO:0000313" key="4">
    <source>
        <dbReference type="Proteomes" id="UP000053902"/>
    </source>
</evidence>
<name>A0A078LUW9_9PSED</name>